<gene>
    <name evidence="1" type="ORF">ACFFUV_10650</name>
</gene>
<dbReference type="SFLD" id="SFLDG01129">
    <property type="entry name" value="C1.5:_HAD__Beta-PGM__Phosphata"/>
    <property type="match status" value="1"/>
</dbReference>
<evidence type="ECO:0000313" key="2">
    <source>
        <dbReference type="Proteomes" id="UP001589645"/>
    </source>
</evidence>
<keyword evidence="1" id="KW-0378">Hydrolase</keyword>
<organism evidence="1 2">
    <name type="scientific">Vibrio olivae</name>
    <dbReference type="NCBI Taxonomy" id="1243002"/>
    <lineage>
        <taxon>Bacteria</taxon>
        <taxon>Pseudomonadati</taxon>
        <taxon>Pseudomonadota</taxon>
        <taxon>Gammaproteobacteria</taxon>
        <taxon>Vibrionales</taxon>
        <taxon>Vibrionaceae</taxon>
        <taxon>Vibrio</taxon>
    </lineage>
</organism>
<dbReference type="EC" id="3.-.-.-" evidence="1"/>
<reference evidence="1 2" key="1">
    <citation type="submission" date="2024-09" db="EMBL/GenBank/DDBJ databases">
        <authorList>
            <person name="Sun Q."/>
            <person name="Mori K."/>
        </authorList>
    </citation>
    <scope>NUCLEOTIDE SEQUENCE [LARGE SCALE GENOMIC DNA]</scope>
    <source>
        <strain evidence="1 2">CECT 8064</strain>
    </source>
</reference>
<dbReference type="SFLD" id="SFLDS00003">
    <property type="entry name" value="Haloacid_Dehalogenase"/>
    <property type="match status" value="1"/>
</dbReference>
<dbReference type="PANTHER" id="PTHR43885:SF1">
    <property type="entry name" value="SUPERFAMILY HYDROLASE, PUTATIVE (AFU_ORTHOLOGUE AFUA_4G13290)-RELATED"/>
    <property type="match status" value="1"/>
</dbReference>
<dbReference type="Proteomes" id="UP001589645">
    <property type="component" value="Unassembled WGS sequence"/>
</dbReference>
<dbReference type="InterPro" id="IPR023214">
    <property type="entry name" value="HAD_sf"/>
</dbReference>
<dbReference type="PANTHER" id="PTHR43885">
    <property type="entry name" value="HALOACID DEHALOGENASE-LIKE HYDROLASE"/>
    <property type="match status" value="1"/>
</dbReference>
<dbReference type="InterPro" id="IPR006439">
    <property type="entry name" value="HAD-SF_hydro_IA"/>
</dbReference>
<dbReference type="SUPFAM" id="SSF56784">
    <property type="entry name" value="HAD-like"/>
    <property type="match status" value="1"/>
</dbReference>
<proteinExistence type="predicted"/>
<dbReference type="Gene3D" id="3.40.50.1000">
    <property type="entry name" value="HAD superfamily/HAD-like"/>
    <property type="match status" value="1"/>
</dbReference>
<protein>
    <submittedName>
        <fullName evidence="1">HAD family hydrolase</fullName>
        <ecNumber evidence="1">3.-.-.-</ecNumber>
    </submittedName>
</protein>
<sequence length="207" mass="23551">MTRIASHPVKLDWTKIKAMVFDLDNTLISSQLNFVWLREQIGCPPQRDVLDYVDELPHQQAQKAHQIVVDHELDDARHSALMPGAKALLNVLAHEQHHVAIITRNCQAAAKQKLEQHELTISPVISREHYAAKPSPDALNALLERWQLMPEELIYVGDYVHDLHTAMNAKTPSCLVTNHPMHREFSAYASLTVNSLDQLIPYISKHQ</sequence>
<keyword evidence="2" id="KW-1185">Reference proteome</keyword>
<comment type="caution">
    <text evidence="1">The sequence shown here is derived from an EMBL/GenBank/DDBJ whole genome shotgun (WGS) entry which is preliminary data.</text>
</comment>
<dbReference type="NCBIfam" id="TIGR01509">
    <property type="entry name" value="HAD-SF-IA-v3"/>
    <property type="match status" value="1"/>
</dbReference>
<dbReference type="NCBIfam" id="TIGR01549">
    <property type="entry name" value="HAD-SF-IA-v1"/>
    <property type="match status" value="1"/>
</dbReference>
<dbReference type="InterPro" id="IPR036412">
    <property type="entry name" value="HAD-like_sf"/>
</dbReference>
<accession>A0ABV5HMR0</accession>
<name>A0ABV5HMR0_9VIBR</name>
<dbReference type="EMBL" id="JBHMEP010000002">
    <property type="protein sequence ID" value="MFB9135419.1"/>
    <property type="molecule type" value="Genomic_DNA"/>
</dbReference>
<dbReference type="Pfam" id="PF13419">
    <property type="entry name" value="HAD_2"/>
    <property type="match status" value="1"/>
</dbReference>
<dbReference type="InterPro" id="IPR041492">
    <property type="entry name" value="HAD_2"/>
</dbReference>
<evidence type="ECO:0000313" key="1">
    <source>
        <dbReference type="EMBL" id="MFB9135419.1"/>
    </source>
</evidence>
<dbReference type="Gene3D" id="1.10.260.80">
    <property type="match status" value="1"/>
</dbReference>
<dbReference type="RefSeq" id="WP_390192269.1">
    <property type="nucleotide sequence ID" value="NZ_JBHMEP010000002.1"/>
</dbReference>
<dbReference type="GO" id="GO:0016787">
    <property type="term" value="F:hydrolase activity"/>
    <property type="evidence" value="ECO:0007669"/>
    <property type="project" value="UniProtKB-KW"/>
</dbReference>